<proteinExistence type="predicted"/>
<reference evidence="2" key="1">
    <citation type="submission" date="2022-11" db="UniProtKB">
        <authorList>
            <consortium name="WormBaseParasite"/>
        </authorList>
    </citation>
    <scope>IDENTIFICATION</scope>
</reference>
<protein>
    <submittedName>
        <fullName evidence="2">Uncharacterized protein</fullName>
    </submittedName>
</protein>
<dbReference type="AlphaFoldDB" id="A0A914Y3P7"/>
<keyword evidence="1" id="KW-1185">Reference proteome</keyword>
<name>A0A914Y3P7_9BILA</name>
<organism evidence="1 2">
    <name type="scientific">Panagrolaimus superbus</name>
    <dbReference type="NCBI Taxonomy" id="310955"/>
    <lineage>
        <taxon>Eukaryota</taxon>
        <taxon>Metazoa</taxon>
        <taxon>Ecdysozoa</taxon>
        <taxon>Nematoda</taxon>
        <taxon>Chromadorea</taxon>
        <taxon>Rhabditida</taxon>
        <taxon>Tylenchina</taxon>
        <taxon>Panagrolaimomorpha</taxon>
        <taxon>Panagrolaimoidea</taxon>
        <taxon>Panagrolaimidae</taxon>
        <taxon>Panagrolaimus</taxon>
    </lineage>
</organism>
<sequence>MLTLLPLQYYYYSELIDEGDENSSPVVGYDSTPRKKLVPMKKPLMDITQQSVDKHLEEIFVEPLFFANPQPEEEIVQLNEELVKNQMEVADYKKAEEIAKKRS</sequence>
<evidence type="ECO:0000313" key="1">
    <source>
        <dbReference type="Proteomes" id="UP000887577"/>
    </source>
</evidence>
<evidence type="ECO:0000313" key="2">
    <source>
        <dbReference type="WBParaSite" id="PSU_v2.g14816.t1"/>
    </source>
</evidence>
<dbReference type="Proteomes" id="UP000887577">
    <property type="component" value="Unplaced"/>
</dbReference>
<dbReference type="WBParaSite" id="PSU_v2.g14816.t1">
    <property type="protein sequence ID" value="PSU_v2.g14816.t1"/>
    <property type="gene ID" value="PSU_v2.g14816"/>
</dbReference>
<accession>A0A914Y3P7</accession>